<evidence type="ECO:0000256" key="7">
    <source>
        <dbReference type="ARBA" id="ARBA00022839"/>
    </source>
</evidence>
<evidence type="ECO:0000256" key="15">
    <source>
        <dbReference type="PROSITE-ProRule" id="PRU00560"/>
    </source>
</evidence>
<dbReference type="InterPro" id="IPR038726">
    <property type="entry name" value="PDDEXK_AddAB-type"/>
</dbReference>
<protein>
    <recommendedName>
        <fullName evidence="13">DNA 3'-5' helicase</fullName>
        <ecNumber evidence="13">5.6.2.4</ecNumber>
    </recommendedName>
</protein>
<keyword evidence="8 15" id="KW-0067">ATP-binding</keyword>
<dbReference type="EMBL" id="BAAANO010000008">
    <property type="protein sequence ID" value="GAA2002386.1"/>
    <property type="molecule type" value="Genomic_DNA"/>
</dbReference>
<dbReference type="InterPro" id="IPR000212">
    <property type="entry name" value="DNA_helicase_UvrD/REP"/>
</dbReference>
<evidence type="ECO:0000256" key="8">
    <source>
        <dbReference type="ARBA" id="ARBA00022840"/>
    </source>
</evidence>
<sequence>MSHPIDAPDHVCRGEFRYCGRELARILDVPPPTIEQLEIIEAPLEPLVVIAGAGSGKTTVLALRVVWLVANRLVTADRILGLTFTRKAVGELNERIRRLLARFRAASGPAAASVATAAVGEEDTGEAGAALTGLDVPEVSTYNAYAAALVSEHGLAIGIEPDSEVLDEAASRALAAEVVSAATTAEIPPDVARSTIVESLLALAGEINDHLTDVPAVVRHIDDALLDLLRGPLPAALAKKMVRMRPKGPSGETLTGDDLRARKAELTAVLDHLVEEAGIDPDVRGVTDPEALCRLADHIAEHFGIEVFARLMTKRRIAVLAGRYLERKRVRGALDFSDQVAFAYAALRTDPDALALERSRWDVVLLDEYQDTSSSQTMLLALLFARENPVGADEGAEVFLGLPVMAVGDPRQAIYGWRGASADNITKFPLQFPRPDGSAARELGLRTSWRNDRSILTAANAVAAGLSDHDPSTELTERRIPGVPTPDGEVVLRTALGAPVEGFVTDEYAHMVEWLTRAAREGARSLAVLSRTRGEFGAVRTALEAGGFEVHVVGSTGLLDDPFVADLRAALVVVTDPTAGDHLMRLLSGRSLRLGAADVAALSRFARERTRVLDLPEGERLGLVEALDALLPVAAALTGRAEPGTEQLVAQWRASGLGRDATVRVLRLGRALRRLRRNLTTVPALVRDIVRELDIDAEISALDPTGEKVHRKALDEFLSLVSGFTARRPGAGPEEFLTWLTVMEERDALSGQETVTSEDVVTVMTVHASKGLEFDAVAIPGAFDGGFPTALRETQGWLTGGALPYPLRRDRAALVPFDLRNHDFTDHKELEEWVKGRRVPLEVHHRESERRLMYVAMTRARSFLWLGARAWRTAAQKDPKELSPFFVEARDALGRTEPEMPETPETGNPLRDVAGTSSPWPVPEDPEVLRTRAARLAILRDRRETSPPTLESLVTASPEPVIQVLAQRSLDLLEDAGVRPEELPGRISTTGLVDLWEDPAAFLARLRRPMPTGPNEAAALGTEFHAWVENHFGEAALGDLLEDEPGSRLSPGATAHLRTLQERFLASPFADRQPVAIEKSFELVLPVGEGSSQGEARALHVPGKIDAVFATANGLEVVDWKTGRTPPEEILATMTVQLSVYALALSRMPEYADAGEITGAFYFLGSDEVVRPPRLHSEEEIRARLG</sequence>
<evidence type="ECO:0000256" key="5">
    <source>
        <dbReference type="ARBA" id="ARBA00022801"/>
    </source>
</evidence>
<feature type="binding site" evidence="15">
    <location>
        <begin position="51"/>
        <end position="58"/>
    </location>
    <ligand>
        <name>ATP</name>
        <dbReference type="ChEBI" id="CHEBI:30616"/>
    </ligand>
</feature>
<dbReference type="SUPFAM" id="SSF52540">
    <property type="entry name" value="P-loop containing nucleoside triphosphate hydrolases"/>
    <property type="match status" value="1"/>
</dbReference>
<keyword evidence="9" id="KW-0238">DNA-binding</keyword>
<evidence type="ECO:0000256" key="6">
    <source>
        <dbReference type="ARBA" id="ARBA00022806"/>
    </source>
</evidence>
<dbReference type="Pfam" id="PF12705">
    <property type="entry name" value="PDDEXK_1"/>
    <property type="match status" value="1"/>
</dbReference>
<evidence type="ECO:0000259" key="18">
    <source>
        <dbReference type="PROSITE" id="PS51217"/>
    </source>
</evidence>
<dbReference type="CDD" id="cd17932">
    <property type="entry name" value="DEXQc_UvrD"/>
    <property type="match status" value="1"/>
</dbReference>
<dbReference type="GO" id="GO:0004386">
    <property type="term" value="F:helicase activity"/>
    <property type="evidence" value="ECO:0007669"/>
    <property type="project" value="UniProtKB-KW"/>
</dbReference>
<keyword evidence="3 15" id="KW-0547">Nucleotide-binding</keyword>
<keyword evidence="4" id="KW-0227">DNA damage</keyword>
<dbReference type="InterPro" id="IPR011335">
    <property type="entry name" value="Restrct_endonuc-II-like"/>
</dbReference>
<comment type="catalytic activity">
    <reaction evidence="12">
        <text>Couples ATP hydrolysis with the unwinding of duplex DNA by translocating in the 3'-5' direction.</text>
        <dbReference type="EC" id="5.6.2.4"/>
    </reaction>
</comment>
<comment type="similarity">
    <text evidence="1">Belongs to the helicase family. UvrD subfamily.</text>
</comment>
<gene>
    <name evidence="19" type="ORF">GCM10009755_08830</name>
</gene>
<evidence type="ECO:0000256" key="2">
    <source>
        <dbReference type="ARBA" id="ARBA00022722"/>
    </source>
</evidence>
<evidence type="ECO:0000256" key="12">
    <source>
        <dbReference type="ARBA" id="ARBA00034617"/>
    </source>
</evidence>
<dbReference type="InterPro" id="IPR014017">
    <property type="entry name" value="DNA_helicase_UvrD-like_C"/>
</dbReference>
<evidence type="ECO:0000256" key="9">
    <source>
        <dbReference type="ARBA" id="ARBA00023125"/>
    </source>
</evidence>
<accession>A0ABP5EMR0</accession>
<proteinExistence type="inferred from homology"/>
<organism evidence="19 20">
    <name type="scientific">Brevibacterium samyangense</name>
    <dbReference type="NCBI Taxonomy" id="366888"/>
    <lineage>
        <taxon>Bacteria</taxon>
        <taxon>Bacillati</taxon>
        <taxon>Actinomycetota</taxon>
        <taxon>Actinomycetes</taxon>
        <taxon>Micrococcales</taxon>
        <taxon>Brevibacteriaceae</taxon>
        <taxon>Brevibacterium</taxon>
    </lineage>
</organism>
<dbReference type="Proteomes" id="UP001500755">
    <property type="component" value="Unassembled WGS sequence"/>
</dbReference>
<keyword evidence="11" id="KW-0413">Isomerase</keyword>
<comment type="caution">
    <text evidence="19">The sequence shown here is derived from an EMBL/GenBank/DDBJ whole genome shotgun (WGS) entry which is preliminary data.</text>
</comment>
<comment type="catalytic activity">
    <reaction evidence="14">
        <text>ATP + H2O = ADP + phosphate + H(+)</text>
        <dbReference type="Rhea" id="RHEA:13065"/>
        <dbReference type="ChEBI" id="CHEBI:15377"/>
        <dbReference type="ChEBI" id="CHEBI:15378"/>
        <dbReference type="ChEBI" id="CHEBI:30616"/>
        <dbReference type="ChEBI" id="CHEBI:43474"/>
        <dbReference type="ChEBI" id="CHEBI:456216"/>
        <dbReference type="EC" id="5.6.2.4"/>
    </reaction>
</comment>
<keyword evidence="6 15" id="KW-0347">Helicase</keyword>
<dbReference type="Gene3D" id="1.10.486.10">
    <property type="entry name" value="PCRA, domain 4"/>
    <property type="match status" value="1"/>
</dbReference>
<keyword evidence="20" id="KW-1185">Reference proteome</keyword>
<reference evidence="20" key="1">
    <citation type="journal article" date="2019" name="Int. J. Syst. Evol. Microbiol.">
        <title>The Global Catalogue of Microorganisms (GCM) 10K type strain sequencing project: providing services to taxonomists for standard genome sequencing and annotation.</title>
        <authorList>
            <consortium name="The Broad Institute Genomics Platform"/>
            <consortium name="The Broad Institute Genome Sequencing Center for Infectious Disease"/>
            <person name="Wu L."/>
            <person name="Ma J."/>
        </authorList>
    </citation>
    <scope>NUCLEOTIDE SEQUENCE [LARGE SCALE GENOMIC DNA]</scope>
    <source>
        <strain evidence="20">JCM 14546</strain>
    </source>
</reference>
<evidence type="ECO:0000259" key="17">
    <source>
        <dbReference type="PROSITE" id="PS51198"/>
    </source>
</evidence>
<feature type="region of interest" description="Disordered" evidence="16">
    <location>
        <begin position="895"/>
        <end position="925"/>
    </location>
</feature>
<dbReference type="PROSITE" id="PS51217">
    <property type="entry name" value="UVRD_HELICASE_CTER"/>
    <property type="match status" value="1"/>
</dbReference>
<feature type="domain" description="UvrD-like helicase ATP-binding" evidence="17">
    <location>
        <begin position="30"/>
        <end position="452"/>
    </location>
</feature>
<dbReference type="InterPro" id="IPR011604">
    <property type="entry name" value="PDDEXK-like_dom_sf"/>
</dbReference>
<dbReference type="PANTHER" id="PTHR11070:SF55">
    <property type="entry name" value="DNA 3'-5' HELICASE"/>
    <property type="match status" value="1"/>
</dbReference>
<evidence type="ECO:0000256" key="14">
    <source>
        <dbReference type="ARBA" id="ARBA00048988"/>
    </source>
</evidence>
<evidence type="ECO:0000256" key="16">
    <source>
        <dbReference type="SAM" id="MobiDB-lite"/>
    </source>
</evidence>
<dbReference type="Gene3D" id="3.90.320.10">
    <property type="match status" value="1"/>
</dbReference>
<dbReference type="Gene3D" id="1.10.10.160">
    <property type="match status" value="1"/>
</dbReference>
<keyword evidence="5 15" id="KW-0378">Hydrolase</keyword>
<dbReference type="PROSITE" id="PS51198">
    <property type="entry name" value="UVRD_HELICASE_ATP_BIND"/>
    <property type="match status" value="1"/>
</dbReference>
<evidence type="ECO:0000256" key="1">
    <source>
        <dbReference type="ARBA" id="ARBA00009922"/>
    </source>
</evidence>
<dbReference type="Pfam" id="PF13361">
    <property type="entry name" value="UvrD_C"/>
    <property type="match status" value="1"/>
</dbReference>
<dbReference type="InterPro" id="IPR027417">
    <property type="entry name" value="P-loop_NTPase"/>
</dbReference>
<keyword evidence="7" id="KW-0269">Exonuclease</keyword>
<evidence type="ECO:0000256" key="11">
    <source>
        <dbReference type="ARBA" id="ARBA00023235"/>
    </source>
</evidence>
<evidence type="ECO:0000256" key="13">
    <source>
        <dbReference type="ARBA" id="ARBA00034808"/>
    </source>
</evidence>
<keyword evidence="10" id="KW-0234">DNA repair</keyword>
<dbReference type="Pfam" id="PF00580">
    <property type="entry name" value="UvrD-helicase"/>
    <property type="match status" value="1"/>
</dbReference>
<keyword evidence="2" id="KW-0540">Nuclease</keyword>
<dbReference type="PANTHER" id="PTHR11070">
    <property type="entry name" value="UVRD / RECB / PCRA DNA HELICASE FAMILY MEMBER"/>
    <property type="match status" value="1"/>
</dbReference>
<feature type="domain" description="UvrD-like helicase C-terminal" evidence="18">
    <location>
        <begin position="453"/>
        <end position="771"/>
    </location>
</feature>
<dbReference type="RefSeq" id="WP_344307335.1">
    <property type="nucleotide sequence ID" value="NZ_BAAANO010000008.1"/>
</dbReference>
<dbReference type="InterPro" id="IPR013986">
    <property type="entry name" value="DExx_box_DNA_helicase_dom_sf"/>
</dbReference>
<dbReference type="Gene3D" id="3.40.50.300">
    <property type="entry name" value="P-loop containing nucleotide triphosphate hydrolases"/>
    <property type="match status" value="3"/>
</dbReference>
<dbReference type="EC" id="5.6.2.4" evidence="13"/>
<evidence type="ECO:0000313" key="19">
    <source>
        <dbReference type="EMBL" id="GAA2002386.1"/>
    </source>
</evidence>
<evidence type="ECO:0000256" key="3">
    <source>
        <dbReference type="ARBA" id="ARBA00022741"/>
    </source>
</evidence>
<dbReference type="InterPro" id="IPR014016">
    <property type="entry name" value="UvrD-like_ATP-bd"/>
</dbReference>
<evidence type="ECO:0000256" key="4">
    <source>
        <dbReference type="ARBA" id="ARBA00022763"/>
    </source>
</evidence>
<dbReference type="SUPFAM" id="SSF52980">
    <property type="entry name" value="Restriction endonuclease-like"/>
    <property type="match status" value="1"/>
</dbReference>
<name>A0ABP5EMR0_9MICO</name>
<evidence type="ECO:0000313" key="20">
    <source>
        <dbReference type="Proteomes" id="UP001500755"/>
    </source>
</evidence>
<evidence type="ECO:0000256" key="10">
    <source>
        <dbReference type="ARBA" id="ARBA00023204"/>
    </source>
</evidence>